<reference evidence="4" key="1">
    <citation type="submission" date="2020-11" db="EMBL/GenBank/DDBJ databases">
        <title>Nocardioides sp. CBS4Y-1, whole genome shotgun sequence.</title>
        <authorList>
            <person name="Tuo L."/>
        </authorList>
    </citation>
    <scope>NUCLEOTIDE SEQUENCE</scope>
    <source>
        <strain evidence="4">CBS4Y-1</strain>
    </source>
</reference>
<evidence type="ECO:0000313" key="5">
    <source>
        <dbReference type="Proteomes" id="UP000656804"/>
    </source>
</evidence>
<keyword evidence="2 4" id="KW-0808">Transferase</keyword>
<dbReference type="AlphaFoldDB" id="A0A930Y8V8"/>
<dbReference type="PANTHER" id="PTHR43397">
    <property type="entry name" value="ERGOTHIONEINE BIOSYNTHESIS PROTEIN 1"/>
    <property type="match status" value="1"/>
</dbReference>
<dbReference type="Gene3D" id="3.40.50.150">
    <property type="entry name" value="Vaccinia Virus protein VP39"/>
    <property type="match status" value="1"/>
</dbReference>
<dbReference type="NCBIfam" id="TIGR03438">
    <property type="entry name" value="egtD_ergothio"/>
    <property type="match status" value="1"/>
</dbReference>
<dbReference type="GO" id="GO:0052706">
    <property type="term" value="F:L-histidine N(alpha)-methyltransferase activity"/>
    <property type="evidence" value="ECO:0007669"/>
    <property type="project" value="UniProtKB-EC"/>
</dbReference>
<dbReference type="SUPFAM" id="SSF53335">
    <property type="entry name" value="S-adenosyl-L-methionine-dependent methyltransferases"/>
    <property type="match status" value="1"/>
</dbReference>
<sequence>MSREHHDDVREPAVTVLLDPDWASGSLVDDVRRGLTRTPKRLPPKWLYDDEGSRLFDAITRLPEYYPTETERSIIVEHADDIVAACDACTVVELGSGTSDKTRMLLDAFAGAGRLQRFVPVDVSEATLRDAADMLSRRYPGLDVQAVVGDFTLHLGQLPPAADDGRRMVAFLGSTIGNLYVEERRAFLGALADSLDDGEWLLLGTDLVKSVDRLVAAYHDSQGLTRAFVRNSLVVLSRELGADFDLDAFSYTPLWDAHMERMDLRLRAEMPQRVRIPGAGIEVELGLGEEIHVEISTKFRIAQLAAELDEAGFEVVRTFTDAADPADGDFALTLARRRPA</sequence>
<feature type="domain" description="Histidine-specific methyltransferase SAM-dependent" evidence="3">
    <location>
        <begin position="29"/>
        <end position="335"/>
    </location>
</feature>
<dbReference type="EC" id="2.1.1.44" evidence="4"/>
<accession>A0A930Y8V8</accession>
<dbReference type="EMBL" id="JADIVZ010000012">
    <property type="protein sequence ID" value="MBF4163476.1"/>
    <property type="molecule type" value="Genomic_DNA"/>
</dbReference>
<dbReference type="PIRSF" id="PIRSF018005">
    <property type="entry name" value="UCP018005"/>
    <property type="match status" value="1"/>
</dbReference>
<dbReference type="InterPro" id="IPR035094">
    <property type="entry name" value="EgtD"/>
</dbReference>
<dbReference type="Proteomes" id="UP000656804">
    <property type="component" value="Unassembled WGS sequence"/>
</dbReference>
<evidence type="ECO:0000259" key="3">
    <source>
        <dbReference type="Pfam" id="PF10017"/>
    </source>
</evidence>
<evidence type="ECO:0000256" key="1">
    <source>
        <dbReference type="ARBA" id="ARBA00022603"/>
    </source>
</evidence>
<keyword evidence="5" id="KW-1185">Reference proteome</keyword>
<dbReference type="InterPro" id="IPR029063">
    <property type="entry name" value="SAM-dependent_MTases_sf"/>
</dbReference>
<dbReference type="PANTHER" id="PTHR43397:SF1">
    <property type="entry name" value="ERGOTHIONEINE BIOSYNTHESIS PROTEIN 1"/>
    <property type="match status" value="1"/>
</dbReference>
<name>A0A930Y8V8_9ACTN</name>
<dbReference type="GO" id="GO:0032259">
    <property type="term" value="P:methylation"/>
    <property type="evidence" value="ECO:0007669"/>
    <property type="project" value="UniProtKB-KW"/>
</dbReference>
<proteinExistence type="predicted"/>
<organism evidence="4 5">
    <name type="scientific">Nocardioides acrostichi</name>
    <dbReference type="NCBI Taxonomy" id="2784339"/>
    <lineage>
        <taxon>Bacteria</taxon>
        <taxon>Bacillati</taxon>
        <taxon>Actinomycetota</taxon>
        <taxon>Actinomycetes</taxon>
        <taxon>Propionibacteriales</taxon>
        <taxon>Nocardioidaceae</taxon>
        <taxon>Nocardioides</taxon>
    </lineage>
</organism>
<dbReference type="InterPro" id="IPR019257">
    <property type="entry name" value="MeTrfase_dom"/>
</dbReference>
<dbReference type="Pfam" id="PF10017">
    <property type="entry name" value="Methyltransf_33"/>
    <property type="match status" value="1"/>
</dbReference>
<evidence type="ECO:0000313" key="4">
    <source>
        <dbReference type="EMBL" id="MBF4163476.1"/>
    </source>
</evidence>
<dbReference type="InterPro" id="IPR051128">
    <property type="entry name" value="EgtD_Methyltrsf_superfamily"/>
</dbReference>
<dbReference type="RefSeq" id="WP_194504741.1">
    <property type="nucleotide sequence ID" value="NZ_JADIVZ010000012.1"/>
</dbReference>
<evidence type="ECO:0000256" key="2">
    <source>
        <dbReference type="ARBA" id="ARBA00022679"/>
    </source>
</evidence>
<comment type="caution">
    <text evidence="4">The sequence shown here is derived from an EMBL/GenBank/DDBJ whole genome shotgun (WGS) entry which is preliminary data.</text>
</comment>
<protein>
    <submittedName>
        <fullName evidence="4">L-histidine N(Alpha)-methyltransferase</fullName>
        <ecNumber evidence="4">2.1.1.44</ecNumber>
    </submittedName>
</protein>
<gene>
    <name evidence="4" type="primary">egtD</name>
    <name evidence="4" type="ORF">ISG29_17445</name>
</gene>
<dbReference type="InterPro" id="IPR017804">
    <property type="entry name" value="MeTrfase_EgtD-like"/>
</dbReference>
<keyword evidence="1 4" id="KW-0489">Methyltransferase</keyword>